<feature type="compositionally biased region" description="Basic and acidic residues" evidence="1">
    <location>
        <begin position="91"/>
        <end position="100"/>
    </location>
</feature>
<dbReference type="AlphaFoldDB" id="A0AAX6ML06"/>
<feature type="compositionally biased region" description="Basic and acidic residues" evidence="1">
    <location>
        <begin position="433"/>
        <end position="445"/>
    </location>
</feature>
<evidence type="ECO:0000313" key="3">
    <source>
        <dbReference type="Proteomes" id="UP001369815"/>
    </source>
</evidence>
<organism evidence="2 3">
    <name type="scientific">Daldinia eschscholtzii</name>
    <dbReference type="NCBI Taxonomy" id="292717"/>
    <lineage>
        <taxon>Eukaryota</taxon>
        <taxon>Fungi</taxon>
        <taxon>Dikarya</taxon>
        <taxon>Ascomycota</taxon>
        <taxon>Pezizomycotina</taxon>
        <taxon>Sordariomycetes</taxon>
        <taxon>Xylariomycetidae</taxon>
        <taxon>Xylariales</taxon>
        <taxon>Hypoxylaceae</taxon>
        <taxon>Daldinia</taxon>
    </lineage>
</organism>
<name>A0AAX6ML06_9PEZI</name>
<feature type="compositionally biased region" description="Basic and acidic residues" evidence="1">
    <location>
        <begin position="247"/>
        <end position="263"/>
    </location>
</feature>
<sequence length="493" mass="56747">MDRPTFQPRPNFNSSLSLRTLQSESVQLDTGRLPPVIPYRRADGTIRLTDTSIPPYSPISERSGSSFSLESTADSWENASFRFSPPQTPRSKHEPDDIPRLDLVPPRGEFLKRKSDGLDGGSKKIKLQPVTLPGVYHLLSSEEREGRRSTSRHRPRRMLQTPNSSPEPETEYSLSSQSALLAPKDPIVQWLNLRRRESSDSQEPLSQPRDSRGVYLDISLSFCNVQPVFYREKQQYTSQSRSYCQRPRPEPSPPREDSKEGCTKKTHNNTKYTTEEADYIRFNKYEMKVSWEENKRLFREKFPSPPGKEREVQGIQGVHYRDNQHVPCLTERGTKLEFLPEGHVKAVVAKVRDQSENKPFFSLTCLYPERAMLYDWVPYKLRLEAARLVRLASERAVQKEEARNKAIQTGRWKETLENGQCACCYKPDGDKKIQRASSSREHSPNDDDNNNSQVVMSVTKRPDRYHPLRIPHIIKTEDGVYGSTTTSFEASRQ</sequence>
<gene>
    <name evidence="2" type="ORF">Daesc_005168</name>
</gene>
<proteinExistence type="predicted"/>
<dbReference type="Proteomes" id="UP001369815">
    <property type="component" value="Unassembled WGS sequence"/>
</dbReference>
<feature type="region of interest" description="Disordered" evidence="1">
    <location>
        <begin position="79"/>
        <end position="178"/>
    </location>
</feature>
<feature type="compositionally biased region" description="Polar residues" evidence="1">
    <location>
        <begin position="160"/>
        <end position="178"/>
    </location>
</feature>
<comment type="caution">
    <text evidence="2">The sequence shown here is derived from an EMBL/GenBank/DDBJ whole genome shotgun (WGS) entry which is preliminary data.</text>
</comment>
<feature type="region of interest" description="Disordered" evidence="1">
    <location>
        <begin position="236"/>
        <end position="269"/>
    </location>
</feature>
<accession>A0AAX6ML06</accession>
<evidence type="ECO:0000313" key="2">
    <source>
        <dbReference type="EMBL" id="KAK6952871.1"/>
    </source>
</evidence>
<protein>
    <submittedName>
        <fullName evidence="2">Uncharacterized protein</fullName>
    </submittedName>
</protein>
<keyword evidence="3" id="KW-1185">Reference proteome</keyword>
<feature type="region of interest" description="Disordered" evidence="1">
    <location>
        <begin position="433"/>
        <end position="471"/>
    </location>
</feature>
<dbReference type="EMBL" id="JBANMG010000005">
    <property type="protein sequence ID" value="KAK6952871.1"/>
    <property type="molecule type" value="Genomic_DNA"/>
</dbReference>
<reference evidence="2 3" key="1">
    <citation type="journal article" date="2024" name="Front Chem Biol">
        <title>Unveiling the potential of Daldinia eschscholtzii MFLUCC 19-0629 through bioactivity and bioinformatics studies for enhanced sustainable agriculture production.</title>
        <authorList>
            <person name="Brooks S."/>
            <person name="Weaver J.A."/>
            <person name="Klomchit A."/>
            <person name="Alharthi S.A."/>
            <person name="Onlamun T."/>
            <person name="Nurani R."/>
            <person name="Vong T.K."/>
            <person name="Alberti F."/>
            <person name="Greco C."/>
        </authorList>
    </citation>
    <scope>NUCLEOTIDE SEQUENCE [LARGE SCALE GENOMIC DNA]</scope>
    <source>
        <strain evidence="2">MFLUCC 19-0629</strain>
    </source>
</reference>
<evidence type="ECO:0000256" key="1">
    <source>
        <dbReference type="SAM" id="MobiDB-lite"/>
    </source>
</evidence>